<keyword evidence="10" id="KW-0808">Transferase</keyword>
<keyword evidence="5 7" id="KW-0862">Zinc</keyword>
<dbReference type="InterPro" id="IPR001567">
    <property type="entry name" value="Pept_M3A_M3B_dom"/>
</dbReference>
<evidence type="ECO:0000256" key="8">
    <source>
        <dbReference type="SAM" id="SignalP"/>
    </source>
</evidence>
<sequence>MRFKWALLASLCICITSAHAAKDVNTLKSSRIVGEKYLGQCETSLSDIRVQLSDLKRQANQSQKMELLGKLNNLLIDIDLLWNHAILFSYNHPNEAIRKVADKCNGELNNIQSEIDLSVDIYNLLLALSKLELTPDESRFVNKKLADYRLNGISLPPQKREELKKINEQINKLGRAYLKNVREGVQTVYIDSVEGLSGLPDDYIQSHKPNENGRIEITTNYPDYQPFMLYGNSDKYRKALMEAFLNRGYPNNQEVIKQLVQARHQKAQILGFDTFADYVTKDKMIKTAENAQLFIDRINELAKPKADKEIARLLKRLQQIDPEAKQVERWQYRYLAEKIKQEEYQIDSKEVRQYFGYEKVKLGIFSLMENMFNIQIKAVTQPVWHEDVESFQVIQDNKLIAQFHLDSHPRPHKYNHAASFPITTGIKGRYLPEAALVTNFPKTYLEHDQVVLFLHEFGHLIHHLFSGNHEMVALAGVNTEVDFIEAPSQMLEEWVWDYDSLKKFAINEEGKVIPRELVKKLNESRNFLTGILTRRQLVYSAMSLGIHDKQPKEVDWENMQRNYFNGYSAFPNVENGNMQASFEHLVGYSAVYYTYTWSKVIAADMFTRFMKEGMINKKTAQEYRSRVLAPGGRKPADQLVKDFLGRDYSFESFKAHLGE</sequence>
<accession>A0A2A5JMQ8</accession>
<feature type="signal peptide" evidence="8">
    <location>
        <begin position="1"/>
        <end position="20"/>
    </location>
</feature>
<dbReference type="InterPro" id="IPR045090">
    <property type="entry name" value="Pept_M3A_M3B"/>
</dbReference>
<dbReference type="GO" id="GO:0016301">
    <property type="term" value="F:kinase activity"/>
    <property type="evidence" value="ECO:0007669"/>
    <property type="project" value="UniProtKB-KW"/>
</dbReference>
<name>A0A2A5JMQ8_PSEO7</name>
<dbReference type="PANTHER" id="PTHR11804">
    <property type="entry name" value="PROTEASE M3 THIMET OLIGOPEPTIDASE-RELATED"/>
    <property type="match status" value="1"/>
</dbReference>
<dbReference type="PANTHER" id="PTHR11804:SF84">
    <property type="entry name" value="SACCHAROLYSIN"/>
    <property type="match status" value="1"/>
</dbReference>
<evidence type="ECO:0000256" key="2">
    <source>
        <dbReference type="ARBA" id="ARBA00022670"/>
    </source>
</evidence>
<dbReference type="GO" id="GO:0046872">
    <property type="term" value="F:metal ion binding"/>
    <property type="evidence" value="ECO:0007669"/>
    <property type="project" value="UniProtKB-UniRule"/>
</dbReference>
<evidence type="ECO:0000256" key="1">
    <source>
        <dbReference type="ARBA" id="ARBA00006040"/>
    </source>
</evidence>
<keyword evidence="6 7" id="KW-0482">Metalloprotease</keyword>
<dbReference type="InterPro" id="IPR024077">
    <property type="entry name" value="Neurolysin/TOP_dom2"/>
</dbReference>
<evidence type="ECO:0000256" key="5">
    <source>
        <dbReference type="ARBA" id="ARBA00022833"/>
    </source>
</evidence>
<dbReference type="SUPFAM" id="SSF55486">
    <property type="entry name" value="Metalloproteases ('zincins'), catalytic domain"/>
    <property type="match status" value="1"/>
</dbReference>
<evidence type="ECO:0000256" key="4">
    <source>
        <dbReference type="ARBA" id="ARBA00022801"/>
    </source>
</evidence>
<keyword evidence="11" id="KW-1185">Reference proteome</keyword>
<dbReference type="EMBL" id="NKHF01000076">
    <property type="protein sequence ID" value="PCK30715.1"/>
    <property type="molecule type" value="Genomic_DNA"/>
</dbReference>
<dbReference type="CDD" id="cd06455">
    <property type="entry name" value="M3A_TOP"/>
    <property type="match status" value="1"/>
</dbReference>
<comment type="cofactor">
    <cofactor evidence="7">
        <name>Zn(2+)</name>
        <dbReference type="ChEBI" id="CHEBI:29105"/>
    </cofactor>
    <text evidence="7">Binds 1 zinc ion.</text>
</comment>
<evidence type="ECO:0000313" key="11">
    <source>
        <dbReference type="Proteomes" id="UP000228621"/>
    </source>
</evidence>
<gene>
    <name evidence="10" type="ORF">CEX98_16345</name>
</gene>
<comment type="caution">
    <text evidence="10">The sequence shown here is derived from an EMBL/GenBank/DDBJ whole genome shotgun (WGS) entry which is preliminary data.</text>
</comment>
<dbReference type="Proteomes" id="UP000228621">
    <property type="component" value="Unassembled WGS sequence"/>
</dbReference>
<keyword evidence="10" id="KW-0418">Kinase</keyword>
<evidence type="ECO:0000313" key="10">
    <source>
        <dbReference type="EMBL" id="PCK30715.1"/>
    </source>
</evidence>
<dbReference type="Pfam" id="PF01432">
    <property type="entry name" value="Peptidase_M3"/>
    <property type="match status" value="1"/>
</dbReference>
<proteinExistence type="inferred from homology"/>
<organism evidence="10 11">
    <name type="scientific">Pseudoalteromonas piscicida</name>
    <dbReference type="NCBI Taxonomy" id="43662"/>
    <lineage>
        <taxon>Bacteria</taxon>
        <taxon>Pseudomonadati</taxon>
        <taxon>Pseudomonadota</taxon>
        <taxon>Gammaproteobacteria</taxon>
        <taxon>Alteromonadales</taxon>
        <taxon>Pseudoalteromonadaceae</taxon>
        <taxon>Pseudoalteromonas</taxon>
    </lineage>
</organism>
<keyword evidence="8" id="KW-0732">Signal</keyword>
<protein>
    <submittedName>
        <fullName evidence="10">Tetraacyldisaccharide 4'-kinase</fullName>
    </submittedName>
</protein>
<feature type="domain" description="Peptidase M3A/M3B catalytic" evidence="9">
    <location>
        <begin position="227"/>
        <end position="658"/>
    </location>
</feature>
<dbReference type="Gene3D" id="1.10.1370.10">
    <property type="entry name" value="Neurolysin, domain 3"/>
    <property type="match status" value="1"/>
</dbReference>
<dbReference type="Gene3D" id="3.40.390.10">
    <property type="entry name" value="Collagenase (Catalytic Domain)"/>
    <property type="match status" value="1"/>
</dbReference>
<reference evidence="11" key="1">
    <citation type="journal article" date="2019" name="Genome Announc.">
        <title>Draft Genome Sequence of Pseudoalteromonas piscicida Strain 36Y ROTHPW, an Hypersaline Seawater Isolate from the South Coast of Sonora, Mexico.</title>
        <authorList>
            <person name="Sanchez-Diaz R."/>
            <person name="Molina-Garza Z.J."/>
            <person name="Cruz-Suarez L.E."/>
            <person name="Selvin J."/>
            <person name="Kiran G.S."/>
            <person name="Ibarra-Gamez J.C."/>
            <person name="Gomez-Gil B."/>
            <person name="Galaviz-Silva L."/>
        </authorList>
    </citation>
    <scope>NUCLEOTIDE SEQUENCE [LARGE SCALE GENOMIC DNA]</scope>
    <source>
        <strain evidence="11">36Y_RITHPW</strain>
    </source>
</reference>
<keyword evidence="4 7" id="KW-0378">Hydrolase</keyword>
<dbReference type="InterPro" id="IPR024079">
    <property type="entry name" value="MetalloPept_cat_dom_sf"/>
</dbReference>
<keyword evidence="2 7" id="KW-0645">Protease</keyword>
<feature type="chain" id="PRO_5012766064" evidence="8">
    <location>
        <begin position="21"/>
        <end position="659"/>
    </location>
</feature>
<evidence type="ECO:0000256" key="7">
    <source>
        <dbReference type="RuleBase" id="RU003435"/>
    </source>
</evidence>
<evidence type="ECO:0000256" key="6">
    <source>
        <dbReference type="ARBA" id="ARBA00023049"/>
    </source>
</evidence>
<evidence type="ECO:0000259" key="9">
    <source>
        <dbReference type="Pfam" id="PF01432"/>
    </source>
</evidence>
<dbReference type="GO" id="GO:0006518">
    <property type="term" value="P:peptide metabolic process"/>
    <property type="evidence" value="ECO:0007669"/>
    <property type="project" value="TreeGrafter"/>
</dbReference>
<dbReference type="OrthoDB" id="9773538at2"/>
<dbReference type="AlphaFoldDB" id="A0A2A5JMQ8"/>
<dbReference type="GO" id="GO:0004222">
    <property type="term" value="F:metalloendopeptidase activity"/>
    <property type="evidence" value="ECO:0007669"/>
    <property type="project" value="InterPro"/>
</dbReference>
<comment type="similarity">
    <text evidence="1 7">Belongs to the peptidase M3 family.</text>
</comment>
<dbReference type="GO" id="GO:0006508">
    <property type="term" value="P:proteolysis"/>
    <property type="evidence" value="ECO:0007669"/>
    <property type="project" value="UniProtKB-KW"/>
</dbReference>
<keyword evidence="3 7" id="KW-0479">Metal-binding</keyword>
<evidence type="ECO:0000256" key="3">
    <source>
        <dbReference type="ARBA" id="ARBA00022723"/>
    </source>
</evidence>